<protein>
    <submittedName>
        <fullName evidence="2">Uncharacterized protein</fullName>
    </submittedName>
</protein>
<evidence type="ECO:0000256" key="1">
    <source>
        <dbReference type="SAM" id="MobiDB-lite"/>
    </source>
</evidence>
<evidence type="ECO:0000313" key="3">
    <source>
        <dbReference type="Proteomes" id="UP000218209"/>
    </source>
</evidence>
<gene>
    <name evidence="2" type="ORF">BU14_0686s0011</name>
</gene>
<keyword evidence="3" id="KW-1185">Reference proteome</keyword>
<organism evidence="2 3">
    <name type="scientific">Porphyra umbilicalis</name>
    <name type="common">Purple laver</name>
    <name type="synonym">Red alga</name>
    <dbReference type="NCBI Taxonomy" id="2786"/>
    <lineage>
        <taxon>Eukaryota</taxon>
        <taxon>Rhodophyta</taxon>
        <taxon>Bangiophyceae</taxon>
        <taxon>Bangiales</taxon>
        <taxon>Bangiaceae</taxon>
        <taxon>Porphyra</taxon>
    </lineage>
</organism>
<dbReference type="AlphaFoldDB" id="A0A1X6NPZ2"/>
<evidence type="ECO:0000313" key="2">
    <source>
        <dbReference type="EMBL" id="OSX70709.1"/>
    </source>
</evidence>
<feature type="region of interest" description="Disordered" evidence="1">
    <location>
        <begin position="34"/>
        <end position="167"/>
    </location>
</feature>
<proteinExistence type="predicted"/>
<dbReference type="Proteomes" id="UP000218209">
    <property type="component" value="Unassembled WGS sequence"/>
</dbReference>
<dbReference type="EMBL" id="KV919221">
    <property type="protein sequence ID" value="OSX70709.1"/>
    <property type="molecule type" value="Genomic_DNA"/>
</dbReference>
<sequence>MAVADGSALPLRATAVDVAARSFGVVTFPNWRGGGGARPRHTARGSRRCHRVGGRGGGGVRRLSAGVQAGPRPAARTGRWPPPRATTSPWMSAASSWERPPPPPRHRRRRARGWGWAGGGWTMSVRVTPGGGRGPRGGETPAGNSAPPRSLGTRRWMGRRGGGKGRAAAVAVAPAPIARAAGGG</sequence>
<name>A0A1X6NPZ2_PORUM</name>
<feature type="compositionally biased region" description="Polar residues" evidence="1">
    <location>
        <begin position="85"/>
        <end position="95"/>
    </location>
</feature>
<reference evidence="2 3" key="1">
    <citation type="submission" date="2017-03" db="EMBL/GenBank/DDBJ databases">
        <title>WGS assembly of Porphyra umbilicalis.</title>
        <authorList>
            <person name="Brawley S.H."/>
            <person name="Blouin N.A."/>
            <person name="Ficko-Blean E."/>
            <person name="Wheeler G.L."/>
            <person name="Lohr M."/>
            <person name="Goodson H.V."/>
            <person name="Jenkins J.W."/>
            <person name="Blaby-Haas C.E."/>
            <person name="Helliwell K.E."/>
            <person name="Chan C."/>
            <person name="Marriage T."/>
            <person name="Bhattacharya D."/>
            <person name="Klein A.S."/>
            <person name="Badis Y."/>
            <person name="Brodie J."/>
            <person name="Cao Y."/>
            <person name="Collen J."/>
            <person name="Dittami S.M."/>
            <person name="Gachon C.M."/>
            <person name="Green B.R."/>
            <person name="Karpowicz S."/>
            <person name="Kim J.W."/>
            <person name="Kudahl U."/>
            <person name="Lin S."/>
            <person name="Michel G."/>
            <person name="Mittag M."/>
            <person name="Olson B.J."/>
            <person name="Pangilinan J."/>
            <person name="Peng Y."/>
            <person name="Qiu H."/>
            <person name="Shu S."/>
            <person name="Singer J.T."/>
            <person name="Smith A.G."/>
            <person name="Sprecher B.N."/>
            <person name="Wagner V."/>
            <person name="Wang W."/>
            <person name="Wang Z.-Y."/>
            <person name="Yan J."/>
            <person name="Yarish C."/>
            <person name="Zoeuner-Riek S."/>
            <person name="Zhuang Y."/>
            <person name="Zou Y."/>
            <person name="Lindquist E.A."/>
            <person name="Grimwood J."/>
            <person name="Barry K."/>
            <person name="Rokhsar D.S."/>
            <person name="Schmutz J."/>
            <person name="Stiller J.W."/>
            <person name="Grossman A.R."/>
            <person name="Prochnik S.E."/>
        </authorList>
    </citation>
    <scope>NUCLEOTIDE SEQUENCE [LARGE SCALE GENOMIC DNA]</scope>
    <source>
        <strain evidence="2">4086291</strain>
    </source>
</reference>
<accession>A0A1X6NPZ2</accession>
<feature type="compositionally biased region" description="Basic residues" evidence="1">
    <location>
        <begin position="38"/>
        <end position="53"/>
    </location>
</feature>